<evidence type="ECO:0000259" key="5">
    <source>
        <dbReference type="PROSITE" id="PS51898"/>
    </source>
</evidence>
<reference evidence="8" key="1">
    <citation type="journal article" date="2019" name="Int. J. Syst. Evol. Microbiol.">
        <title>The Global Catalogue of Microorganisms (GCM) 10K type strain sequencing project: providing services to taxonomists for standard genome sequencing and annotation.</title>
        <authorList>
            <consortium name="The Broad Institute Genomics Platform"/>
            <consortium name="The Broad Institute Genome Sequencing Center for Infectious Disease"/>
            <person name="Wu L."/>
            <person name="Ma J."/>
        </authorList>
    </citation>
    <scope>NUCLEOTIDE SEQUENCE [LARGE SCALE GENOMIC DNA]</scope>
    <source>
        <strain evidence="8">CCUG 53903</strain>
    </source>
</reference>
<dbReference type="CDD" id="cd00796">
    <property type="entry name" value="INT_Rci_Hp1_C"/>
    <property type="match status" value="1"/>
</dbReference>
<dbReference type="InterPro" id="IPR013762">
    <property type="entry name" value="Integrase-like_cat_sf"/>
</dbReference>
<evidence type="ECO:0000259" key="6">
    <source>
        <dbReference type="PROSITE" id="PS51900"/>
    </source>
</evidence>
<keyword evidence="2 4" id="KW-0238">DNA-binding</keyword>
<dbReference type="PANTHER" id="PTHR30349:SF94">
    <property type="entry name" value="INTEGRASE_RECOMBINASE HI_1414-RELATED"/>
    <property type="match status" value="1"/>
</dbReference>
<dbReference type="SUPFAM" id="SSF56349">
    <property type="entry name" value="DNA breaking-rejoining enzymes"/>
    <property type="match status" value="1"/>
</dbReference>
<dbReference type="Gene3D" id="1.10.443.10">
    <property type="entry name" value="Intergrase catalytic core"/>
    <property type="match status" value="1"/>
</dbReference>
<feature type="domain" description="Tyr recombinase" evidence="5">
    <location>
        <begin position="102"/>
        <end position="271"/>
    </location>
</feature>
<sequence length="271" mass="30538">MTLQQVIHRYIRDVVPTMKGARDDTIRLNALALRTIARYSLANLTPERVAEYRDQRLGEVRPGTVLRELAYLSSIINHARREWGLHIQNPIQAVRKPASPAGRSRILSADEQVRLLEALEPTGRRSIWTKPIAALALETGMRRGELLSLTWDRIDLTRQTAYLSTTKNGMARVVPLSTAAVRLLMTLQRAADNESVFPVKYFTFDAAFKRAVKRAGITDLRFHDLRHTAITNMAGKLPNIIELSAVSGHKSLAMLKRYYHPDPEALAKKLG</sequence>
<dbReference type="Proteomes" id="UP001596457">
    <property type="component" value="Unassembled WGS sequence"/>
</dbReference>
<evidence type="ECO:0000256" key="2">
    <source>
        <dbReference type="ARBA" id="ARBA00023125"/>
    </source>
</evidence>
<keyword evidence="3" id="KW-0233">DNA recombination</keyword>
<dbReference type="InterPro" id="IPR011010">
    <property type="entry name" value="DNA_brk_join_enz"/>
</dbReference>
<dbReference type="InterPro" id="IPR002104">
    <property type="entry name" value="Integrase_catalytic"/>
</dbReference>
<dbReference type="InterPro" id="IPR044068">
    <property type="entry name" value="CB"/>
</dbReference>
<evidence type="ECO:0000313" key="8">
    <source>
        <dbReference type="Proteomes" id="UP001596457"/>
    </source>
</evidence>
<evidence type="ECO:0000256" key="4">
    <source>
        <dbReference type="PROSITE-ProRule" id="PRU01248"/>
    </source>
</evidence>
<organism evidence="7 8">
    <name type="scientific">Hydrogenophaga defluvii</name>
    <dbReference type="NCBI Taxonomy" id="249410"/>
    <lineage>
        <taxon>Bacteria</taxon>
        <taxon>Pseudomonadati</taxon>
        <taxon>Pseudomonadota</taxon>
        <taxon>Betaproteobacteria</taxon>
        <taxon>Burkholderiales</taxon>
        <taxon>Comamonadaceae</taxon>
        <taxon>Hydrogenophaga</taxon>
    </lineage>
</organism>
<dbReference type="InterPro" id="IPR050090">
    <property type="entry name" value="Tyrosine_recombinase_XerCD"/>
</dbReference>
<dbReference type="Gene3D" id="1.10.150.130">
    <property type="match status" value="1"/>
</dbReference>
<evidence type="ECO:0000313" key="7">
    <source>
        <dbReference type="EMBL" id="MFC7460853.1"/>
    </source>
</evidence>
<evidence type="ECO:0000256" key="3">
    <source>
        <dbReference type="ARBA" id="ARBA00023172"/>
    </source>
</evidence>
<dbReference type="EMBL" id="JBHTBZ010000024">
    <property type="protein sequence ID" value="MFC7460853.1"/>
    <property type="molecule type" value="Genomic_DNA"/>
</dbReference>
<name>A0ABW2SBL1_9BURK</name>
<comment type="caution">
    <text evidence="7">The sequence shown here is derived from an EMBL/GenBank/DDBJ whole genome shotgun (WGS) entry which is preliminary data.</text>
</comment>
<dbReference type="PROSITE" id="PS51898">
    <property type="entry name" value="TYR_RECOMBINASE"/>
    <property type="match status" value="1"/>
</dbReference>
<dbReference type="PANTHER" id="PTHR30349">
    <property type="entry name" value="PHAGE INTEGRASE-RELATED"/>
    <property type="match status" value="1"/>
</dbReference>
<keyword evidence="1" id="KW-0229">DNA integration</keyword>
<proteinExistence type="predicted"/>
<evidence type="ECO:0000256" key="1">
    <source>
        <dbReference type="ARBA" id="ARBA00022908"/>
    </source>
</evidence>
<dbReference type="InterPro" id="IPR010998">
    <property type="entry name" value="Integrase_recombinase_N"/>
</dbReference>
<protein>
    <submittedName>
        <fullName evidence="7">Tyrosine-type recombinase/integrase</fullName>
    </submittedName>
</protein>
<dbReference type="Pfam" id="PF24624">
    <property type="entry name" value="Int_N"/>
    <property type="match status" value="1"/>
</dbReference>
<dbReference type="PROSITE" id="PS51900">
    <property type="entry name" value="CB"/>
    <property type="match status" value="1"/>
</dbReference>
<dbReference type="Pfam" id="PF00589">
    <property type="entry name" value="Phage_integrase"/>
    <property type="match status" value="1"/>
</dbReference>
<gene>
    <name evidence="7" type="ORF">ACFQU0_10490</name>
</gene>
<feature type="domain" description="Core-binding (CB)" evidence="6">
    <location>
        <begin position="1"/>
        <end position="80"/>
    </location>
</feature>
<dbReference type="InterPro" id="IPR057084">
    <property type="entry name" value="Int_N"/>
</dbReference>
<accession>A0ABW2SBL1</accession>
<keyword evidence="8" id="KW-1185">Reference proteome</keyword>